<evidence type="ECO:0000313" key="5">
    <source>
        <dbReference type="EMBL" id="MCM1981949.1"/>
    </source>
</evidence>
<dbReference type="InterPro" id="IPR000160">
    <property type="entry name" value="GGDEF_dom"/>
</dbReference>
<dbReference type="Gene3D" id="3.30.450.20">
    <property type="entry name" value="PAS domain"/>
    <property type="match status" value="1"/>
</dbReference>
<organism evidence="5 6">
    <name type="scientific">Lyngbya confervoides BDU141951</name>
    <dbReference type="NCBI Taxonomy" id="1574623"/>
    <lineage>
        <taxon>Bacteria</taxon>
        <taxon>Bacillati</taxon>
        <taxon>Cyanobacteriota</taxon>
        <taxon>Cyanophyceae</taxon>
        <taxon>Oscillatoriophycideae</taxon>
        <taxon>Oscillatoriales</taxon>
        <taxon>Microcoleaceae</taxon>
        <taxon>Lyngbya</taxon>
    </lineage>
</organism>
<proteinExistence type="predicted"/>
<dbReference type="AlphaFoldDB" id="A0ABD4T054"/>
<reference evidence="5 6" key="1">
    <citation type="journal article" date="2015" name="Genome Announc.">
        <title>Draft Genome Sequence of Filamentous Marine Cyanobacterium Lyngbya confervoides Strain BDU141951.</title>
        <authorList>
            <person name="Chandrababunaidu M.M."/>
            <person name="Sen D."/>
            <person name="Tripathy S."/>
        </authorList>
    </citation>
    <scope>NUCLEOTIDE SEQUENCE [LARGE SCALE GENOMIC DNA]</scope>
    <source>
        <strain evidence="5 6">BDU141951</strain>
    </source>
</reference>
<dbReference type="SMART" id="SM00086">
    <property type="entry name" value="PAC"/>
    <property type="match status" value="1"/>
</dbReference>
<dbReference type="InterPro" id="IPR000014">
    <property type="entry name" value="PAS"/>
</dbReference>
<feature type="domain" description="EAL" evidence="2">
    <location>
        <begin position="331"/>
        <end position="578"/>
    </location>
</feature>
<protein>
    <submittedName>
        <fullName evidence="5">EAL domain-containing protein</fullName>
    </submittedName>
</protein>
<dbReference type="InterPro" id="IPR035919">
    <property type="entry name" value="EAL_sf"/>
</dbReference>
<dbReference type="SMART" id="SM00267">
    <property type="entry name" value="GGDEF"/>
    <property type="match status" value="1"/>
</dbReference>
<dbReference type="SMART" id="SM00052">
    <property type="entry name" value="EAL"/>
    <property type="match status" value="1"/>
</dbReference>
<dbReference type="PANTHER" id="PTHR44757">
    <property type="entry name" value="DIGUANYLATE CYCLASE DGCP"/>
    <property type="match status" value="1"/>
</dbReference>
<dbReference type="SUPFAM" id="SSF141868">
    <property type="entry name" value="EAL domain-like"/>
    <property type="match status" value="1"/>
</dbReference>
<dbReference type="InterPro" id="IPR043128">
    <property type="entry name" value="Rev_trsase/Diguanyl_cyclase"/>
</dbReference>
<dbReference type="SMART" id="SM00240">
    <property type="entry name" value="FHA"/>
    <property type="match status" value="1"/>
</dbReference>
<dbReference type="RefSeq" id="WP_166280231.1">
    <property type="nucleotide sequence ID" value="NZ_JTHE03000024.1"/>
</dbReference>
<dbReference type="Gene3D" id="3.20.20.450">
    <property type="entry name" value="EAL domain"/>
    <property type="match status" value="1"/>
</dbReference>
<name>A0ABD4T054_9CYAN</name>
<feature type="domain" description="GGDEF" evidence="4">
    <location>
        <begin position="148"/>
        <end position="321"/>
    </location>
</feature>
<dbReference type="SUPFAM" id="SSF55073">
    <property type="entry name" value="Nucleotide cyclase"/>
    <property type="match status" value="1"/>
</dbReference>
<feature type="region of interest" description="Disordered" evidence="1">
    <location>
        <begin position="1"/>
        <end position="35"/>
    </location>
</feature>
<dbReference type="EMBL" id="JTHE03000024">
    <property type="protein sequence ID" value="MCM1981949.1"/>
    <property type="molecule type" value="Genomic_DNA"/>
</dbReference>
<evidence type="ECO:0000259" key="4">
    <source>
        <dbReference type="SMART" id="SM00267"/>
    </source>
</evidence>
<feature type="domain" description="FHA" evidence="3">
    <location>
        <begin position="620"/>
        <end position="672"/>
    </location>
</feature>
<dbReference type="InterPro" id="IPR013655">
    <property type="entry name" value="PAS_fold_3"/>
</dbReference>
<dbReference type="Pfam" id="PF00498">
    <property type="entry name" value="FHA"/>
    <property type="match status" value="1"/>
</dbReference>
<dbReference type="Gene3D" id="2.60.200.20">
    <property type="match status" value="1"/>
</dbReference>
<dbReference type="InterPro" id="IPR001610">
    <property type="entry name" value="PAC"/>
</dbReference>
<dbReference type="CDD" id="cd00060">
    <property type="entry name" value="FHA"/>
    <property type="match status" value="1"/>
</dbReference>
<dbReference type="CDD" id="cd01949">
    <property type="entry name" value="GGDEF"/>
    <property type="match status" value="1"/>
</dbReference>
<dbReference type="NCBIfam" id="TIGR00254">
    <property type="entry name" value="GGDEF"/>
    <property type="match status" value="1"/>
</dbReference>
<gene>
    <name evidence="5" type="ORF">QQ91_0003760</name>
</gene>
<dbReference type="Proteomes" id="UP000031561">
    <property type="component" value="Unassembled WGS sequence"/>
</dbReference>
<dbReference type="InterPro" id="IPR001633">
    <property type="entry name" value="EAL_dom"/>
</dbReference>
<evidence type="ECO:0000256" key="1">
    <source>
        <dbReference type="SAM" id="MobiDB-lite"/>
    </source>
</evidence>
<comment type="caution">
    <text evidence="5">The sequence shown here is derived from an EMBL/GenBank/DDBJ whole genome shotgun (WGS) entry which is preliminary data.</text>
</comment>
<dbReference type="SUPFAM" id="SSF49879">
    <property type="entry name" value="SMAD/FHA domain"/>
    <property type="match status" value="1"/>
</dbReference>
<keyword evidence="6" id="KW-1185">Reference proteome</keyword>
<dbReference type="NCBIfam" id="TIGR00229">
    <property type="entry name" value="sensory_box"/>
    <property type="match status" value="1"/>
</dbReference>
<dbReference type="InterPro" id="IPR029787">
    <property type="entry name" value="Nucleotide_cyclase"/>
</dbReference>
<accession>A0ABD4T054</accession>
<dbReference type="SUPFAM" id="SSF55785">
    <property type="entry name" value="PYP-like sensor domain (PAS domain)"/>
    <property type="match status" value="1"/>
</dbReference>
<dbReference type="InterPro" id="IPR052155">
    <property type="entry name" value="Biofilm_reg_signaling"/>
</dbReference>
<sequence>MTDFRQLDSQADPSHSASQMTDQQPPSTPPHVPHVDQLPCVLFSRSVEETWPMEYLSAGCERLTGFTPQELLAGDLLTYNALIHEDDFLALATLLHVLRSQPDPYQIEYRLRHRNNDQRWVLEQGQAVLDPTRQLLALEGVLTDITETKKAQEQLQFDAFYDQLTTLPNRSLFMDRLERVLKRTKRRPDYCFAVFFLDLDRFKVINDSLGHRAGDELLASVAKRLKDCIRPGDTVARLGGDEFTMLVDDINDMEDVNQISERVLEQMRHPFVLEGRDIYTSTSIGIALSSIGYNQPDEMLRDADIALYQAKAQGKARFAIFNPGMHIHAVARLQLENDLQTALAQQQLRLYYQPVVSLETGRVDGLEVFVYWQHPERGLVGPAEFIPVAEENGTMIAIGQWVLRESLQQVKLWHQTFPADPPLFMSVNLSASEVIHREFVDTVQQILSQTQIPPHCLKLEVAEKTFIEDPEVIAHHLQQLRTLGVKVCIDDFGTGYSALSALKQYPVDVIKIDRSFVSRLDHKENLEIVRSVIHLASSLEFQVVAEGIESVTQLAQLRALGCEWGQGYCLARPLESRLVETCLLQEPTGELTSSVSVVLPRLLVHSSTGQYHLLLVGQTSWTLGRSQESSIFLSDRMVSREHAILLQLARTGDFFFVDLGSRNGSFLNGTRIEMPVRLKEGDRLKIGKTELEYRELTRSNASEGSDFPYKLVLMHQNYNLQGEVWREILISQGVSVIWHTDDGDMLDVLEQLDTAGDKLPDVLLLEISELKPDPAAFLERLQQRYRQLKVILTSGRASEIPPDQEQWARDQGAIALLPGFNFRGNDLTTNSADIADKVQVLLDQIDCYPSRPRLLESAYVALQIVIRNETLY</sequence>
<dbReference type="InterPro" id="IPR000253">
    <property type="entry name" value="FHA_dom"/>
</dbReference>
<dbReference type="CDD" id="cd00130">
    <property type="entry name" value="PAS"/>
    <property type="match status" value="1"/>
</dbReference>
<evidence type="ECO:0000313" key="6">
    <source>
        <dbReference type="Proteomes" id="UP000031561"/>
    </source>
</evidence>
<dbReference type="Pfam" id="PF00563">
    <property type="entry name" value="EAL"/>
    <property type="match status" value="1"/>
</dbReference>
<dbReference type="InterPro" id="IPR008984">
    <property type="entry name" value="SMAD_FHA_dom_sf"/>
</dbReference>
<dbReference type="Pfam" id="PF00990">
    <property type="entry name" value="GGDEF"/>
    <property type="match status" value="1"/>
</dbReference>
<dbReference type="PANTHER" id="PTHR44757:SF2">
    <property type="entry name" value="BIOFILM ARCHITECTURE MAINTENANCE PROTEIN MBAA"/>
    <property type="match status" value="1"/>
</dbReference>
<dbReference type="InterPro" id="IPR035965">
    <property type="entry name" value="PAS-like_dom_sf"/>
</dbReference>
<dbReference type="Gene3D" id="3.30.70.270">
    <property type="match status" value="1"/>
</dbReference>
<evidence type="ECO:0000259" key="3">
    <source>
        <dbReference type="SMART" id="SM00240"/>
    </source>
</evidence>
<dbReference type="CDD" id="cd01948">
    <property type="entry name" value="EAL"/>
    <property type="match status" value="1"/>
</dbReference>
<evidence type="ECO:0000259" key="2">
    <source>
        <dbReference type="SMART" id="SM00052"/>
    </source>
</evidence>
<dbReference type="Pfam" id="PF08447">
    <property type="entry name" value="PAS_3"/>
    <property type="match status" value="1"/>
</dbReference>
<feature type="compositionally biased region" description="Polar residues" evidence="1">
    <location>
        <begin position="7"/>
        <end position="25"/>
    </location>
</feature>